<dbReference type="AlphaFoldDB" id="A0A9Q4EHR0"/>
<organism evidence="1 2">
    <name type="scientific">Bacillus halotolerans</name>
    <dbReference type="NCBI Taxonomy" id="260554"/>
    <lineage>
        <taxon>Bacteria</taxon>
        <taxon>Bacillati</taxon>
        <taxon>Bacillota</taxon>
        <taxon>Bacilli</taxon>
        <taxon>Bacillales</taxon>
        <taxon>Bacillaceae</taxon>
        <taxon>Bacillus</taxon>
    </lineage>
</organism>
<dbReference type="RefSeq" id="WP_106019869.1">
    <property type="nucleotide sequence ID" value="NZ_CP054584.1"/>
</dbReference>
<accession>A0A9Q4EHR0</accession>
<evidence type="ECO:0000313" key="1">
    <source>
        <dbReference type="EMBL" id="MCY9183138.1"/>
    </source>
</evidence>
<dbReference type="EMBL" id="JALAWA010000001">
    <property type="protein sequence ID" value="MCY9183138.1"/>
    <property type="molecule type" value="Genomic_DNA"/>
</dbReference>
<sequence>MAYNSTSNSPFEYASKLGHLDVIESEWVKSLVKDFESNFYTVSQNEKDGWVQSKLDGITKLKRFWAVDGSYVTVSSNTTPPREVSFVKAGLLSIEQSKLNRIDKEQPHPLLLKDLLAKSAVHHSTVFPLRNIKTSMGSNYNSIRHIVRDSLKLDQKGIFYETLKWLVYEKWREKYVHSPDFQCPHCESQVSGLEPDEDTKNCESCQKEVYLTDMIGFHLDMTEDSAPESVSSAYMLVVEHIMLFTAIRLLWNHKDKNLVSETLFIKDGPLTLRSQYSKLVPSIRNFLEYAKLVERPIHIIGQEKSGVFVDHLEKISREINPKNRDESTHYSVLTHEYIRKEVYRTPDLLNSYGKRTNWGEKVYVKTDPNTYLVLNIPTGQYVDLKGHPNDNDLIGLKRILKTLPDIISHRYTGALFPIELANGIASMSSYPSSSILQRFLEENMS</sequence>
<comment type="caution">
    <text evidence="1">The sequence shown here is derived from an EMBL/GenBank/DDBJ whole genome shotgun (WGS) entry which is preliminary data.</text>
</comment>
<proteinExistence type="predicted"/>
<gene>
    <name evidence="1" type="ORF">MOF03_00490</name>
</gene>
<name>A0A9Q4EHR0_9BACI</name>
<evidence type="ECO:0008006" key="3">
    <source>
        <dbReference type="Google" id="ProtNLM"/>
    </source>
</evidence>
<evidence type="ECO:0000313" key="2">
    <source>
        <dbReference type="Proteomes" id="UP001073053"/>
    </source>
</evidence>
<reference evidence="1" key="1">
    <citation type="submission" date="2022-02" db="EMBL/GenBank/DDBJ databases">
        <title>Crop Bioprotection Bacillus Genome Sequencing.</title>
        <authorList>
            <person name="Dunlap C."/>
        </authorList>
    </citation>
    <scope>NUCLEOTIDE SEQUENCE</scope>
    <source>
        <strain evidence="1">EC49O2N-C10</strain>
    </source>
</reference>
<protein>
    <recommendedName>
        <fullName evidence="3">NurA domain-containing protein</fullName>
    </recommendedName>
</protein>
<dbReference type="Proteomes" id="UP001073053">
    <property type="component" value="Unassembled WGS sequence"/>
</dbReference>